<feature type="transmembrane region" description="Helical" evidence="1">
    <location>
        <begin position="20"/>
        <end position="44"/>
    </location>
</feature>
<dbReference type="Gene3D" id="1.20.144.10">
    <property type="entry name" value="Phosphatidic acid phosphatase type 2/haloperoxidase"/>
    <property type="match status" value="1"/>
</dbReference>
<evidence type="ECO:0000313" key="4">
    <source>
        <dbReference type="Proteomes" id="UP000231263"/>
    </source>
</evidence>
<feature type="transmembrane region" description="Helical" evidence="1">
    <location>
        <begin position="50"/>
        <end position="72"/>
    </location>
</feature>
<name>A0A2M7XFJ4_9BACT</name>
<feature type="transmembrane region" description="Helical" evidence="1">
    <location>
        <begin position="93"/>
        <end position="114"/>
    </location>
</feature>
<dbReference type="SMART" id="SM00014">
    <property type="entry name" value="acidPPc"/>
    <property type="match status" value="1"/>
</dbReference>
<evidence type="ECO:0000259" key="2">
    <source>
        <dbReference type="SMART" id="SM00014"/>
    </source>
</evidence>
<proteinExistence type="predicted"/>
<protein>
    <recommendedName>
        <fullName evidence="2">Phosphatidic acid phosphatase type 2/haloperoxidase domain-containing protein</fullName>
    </recommendedName>
</protein>
<reference evidence="4" key="1">
    <citation type="submission" date="2017-09" db="EMBL/GenBank/DDBJ databases">
        <title>Depth-based differentiation of microbial function through sediment-hosted aquifers and enrichment of novel symbionts in the deep terrestrial subsurface.</title>
        <authorList>
            <person name="Probst A.J."/>
            <person name="Ladd B."/>
            <person name="Jarett J.K."/>
            <person name="Geller-Mcgrath D.E."/>
            <person name="Sieber C.M.K."/>
            <person name="Emerson J.B."/>
            <person name="Anantharaman K."/>
            <person name="Thomas B.C."/>
            <person name="Malmstrom R."/>
            <person name="Stieglmeier M."/>
            <person name="Klingl A."/>
            <person name="Woyke T."/>
            <person name="Ryan C.M."/>
            <person name="Banfield J.F."/>
        </authorList>
    </citation>
    <scope>NUCLEOTIDE SEQUENCE [LARGE SCALE GENOMIC DNA]</scope>
</reference>
<feature type="domain" description="Phosphatidic acid phosphatase type 2/haloperoxidase" evidence="2">
    <location>
        <begin position="51"/>
        <end position="165"/>
    </location>
</feature>
<dbReference type="PANTHER" id="PTHR14969">
    <property type="entry name" value="SPHINGOSINE-1-PHOSPHATE PHOSPHOHYDROLASE"/>
    <property type="match status" value="1"/>
</dbReference>
<dbReference type="SUPFAM" id="SSF48317">
    <property type="entry name" value="Acid phosphatase/Vanadium-dependent haloperoxidase"/>
    <property type="match status" value="1"/>
</dbReference>
<keyword evidence="1" id="KW-0472">Membrane</keyword>
<accession>A0A2M7XFJ4</accession>
<dbReference type="Proteomes" id="UP000231263">
    <property type="component" value="Unassembled WGS sequence"/>
</dbReference>
<dbReference type="AlphaFoldDB" id="A0A2M7XFJ4"/>
<dbReference type="InterPro" id="IPR036938">
    <property type="entry name" value="PAP2/HPO_sf"/>
</dbReference>
<feature type="transmembrane region" description="Helical" evidence="1">
    <location>
        <begin position="149"/>
        <end position="166"/>
    </location>
</feature>
<dbReference type="Pfam" id="PF01569">
    <property type="entry name" value="PAP2"/>
    <property type="match status" value="1"/>
</dbReference>
<keyword evidence="1" id="KW-0812">Transmembrane</keyword>
<sequence>MYNLDLEMSKRIHSFGKKHFAFWSFLSRFGFWFLTAYAIILLYQLRNLELFYDLIISVIVSFFGVLILRWIIKRPRPEVIKTSYKAMLKWSFPSLHASVGFAFATSLALLLIKLSHGNSLTWLVASIILVFTSIIVVTRLFVGVHYLSDLLAGGVIGILIAVIAEYL</sequence>
<evidence type="ECO:0000256" key="1">
    <source>
        <dbReference type="SAM" id="Phobius"/>
    </source>
</evidence>
<evidence type="ECO:0000313" key="3">
    <source>
        <dbReference type="EMBL" id="PJA46631.1"/>
    </source>
</evidence>
<dbReference type="PANTHER" id="PTHR14969:SF13">
    <property type="entry name" value="AT30094P"/>
    <property type="match status" value="1"/>
</dbReference>
<organism evidence="3 4">
    <name type="scientific">Candidatus Uhrbacteria bacterium CG_4_9_14_3_um_filter_41_35</name>
    <dbReference type="NCBI Taxonomy" id="1975034"/>
    <lineage>
        <taxon>Bacteria</taxon>
        <taxon>Candidatus Uhriibacteriota</taxon>
    </lineage>
</organism>
<keyword evidence="1" id="KW-1133">Transmembrane helix</keyword>
<dbReference type="EMBL" id="PFWT01000009">
    <property type="protein sequence ID" value="PJA46631.1"/>
    <property type="molecule type" value="Genomic_DNA"/>
</dbReference>
<feature type="transmembrane region" description="Helical" evidence="1">
    <location>
        <begin position="120"/>
        <end position="142"/>
    </location>
</feature>
<comment type="caution">
    <text evidence="3">The sequence shown here is derived from an EMBL/GenBank/DDBJ whole genome shotgun (WGS) entry which is preliminary data.</text>
</comment>
<gene>
    <name evidence="3" type="ORF">CO173_02585</name>
</gene>
<dbReference type="InterPro" id="IPR000326">
    <property type="entry name" value="PAP2/HPO"/>
</dbReference>